<reference evidence="1" key="1">
    <citation type="submission" date="2024-07" db="EMBL/GenBank/DDBJ databases">
        <title>Metagenome and Metagenome-Assembled Genomes of Archaea from a hot spring from the geothermal field of Los Azufres, Mexico.</title>
        <authorList>
            <person name="Marin-Paredes R."/>
            <person name="Martinez-Romero E."/>
            <person name="Servin-Garciduenas L.E."/>
        </authorList>
    </citation>
    <scope>NUCLEOTIDE SEQUENCE</scope>
</reference>
<organism evidence="1 2">
    <name type="scientific">Thermoproteus sp. AZ2</name>
    <dbReference type="NCBI Taxonomy" id="1609232"/>
    <lineage>
        <taxon>Archaea</taxon>
        <taxon>Thermoproteota</taxon>
        <taxon>Thermoprotei</taxon>
        <taxon>Thermoproteales</taxon>
        <taxon>Thermoproteaceae</taxon>
        <taxon>Thermoproteus</taxon>
    </lineage>
</organism>
<dbReference type="Proteomes" id="UP000033636">
    <property type="component" value="Unassembled WGS sequence"/>
</dbReference>
<sequence length="300" mass="32519">MYYNIARGNIARGCELCLLGAKAVIFITGLCRYRCFYCPVDRERFGRDVVYVNDVPAKTVEEVVELVASSAAVGAAITGGDPLDVVERVAAVANALKKALGKSFHIHLYTRATSLNSLAVSRLAGAVDEVRLHLISRGEVVRKERYIEALRSLGVSVGVEVPAVPGLERSIAEAINYLAERGLIEFVNINELDASEANIPSLLAMGFRVRDGHVVGSFESAKKLMELIRGVPVHICRSKSKDLFQIGARLFRDSMAEAAPAELVLDDGSVEYAEEGVHPNSPLARSIRVKVRLGGKTLES</sequence>
<name>A0ACC6V220_9CREN</name>
<protein>
    <submittedName>
        <fullName evidence="1">Radical SAM protein</fullName>
    </submittedName>
</protein>
<dbReference type="EMBL" id="JZWT02000013">
    <property type="protein sequence ID" value="MFB6490759.1"/>
    <property type="molecule type" value="Genomic_DNA"/>
</dbReference>
<evidence type="ECO:0000313" key="1">
    <source>
        <dbReference type="EMBL" id="MFB6490759.1"/>
    </source>
</evidence>
<comment type="caution">
    <text evidence="1">The sequence shown here is derived from an EMBL/GenBank/DDBJ whole genome shotgun (WGS) entry which is preliminary data.</text>
</comment>
<accession>A0ACC6V220</accession>
<proteinExistence type="predicted"/>
<gene>
    <name evidence="1" type="ORF">TU35_005880</name>
</gene>
<evidence type="ECO:0000313" key="2">
    <source>
        <dbReference type="Proteomes" id="UP000033636"/>
    </source>
</evidence>